<dbReference type="InterPro" id="IPR008969">
    <property type="entry name" value="CarboxyPept-like_regulatory"/>
</dbReference>
<keyword evidence="2" id="KW-0378">Hydrolase</keyword>
<dbReference type="SUPFAM" id="SSF49464">
    <property type="entry name" value="Carboxypeptidase regulatory domain-like"/>
    <property type="match status" value="1"/>
</dbReference>
<protein>
    <submittedName>
        <fullName evidence="2">Carboxypeptidase-like regulatory domain-containing protein</fullName>
    </submittedName>
</protein>
<dbReference type="OrthoDB" id="1433475at2"/>
<keyword evidence="2" id="KW-0121">Carboxypeptidase</keyword>
<dbReference type="GO" id="GO:0004180">
    <property type="term" value="F:carboxypeptidase activity"/>
    <property type="evidence" value="ECO:0007669"/>
    <property type="project" value="UniProtKB-KW"/>
</dbReference>
<sequence>MAKFKFFLALLICGLNASAQGLSIKIIDSKDQLPLPYASIKLSNEIDLISNEEGLFNLPEEQNIDENILIIRYLGYQSQKISIKEVKQQNLVIKLAEAIFNLNEVSVNNIKPNPDELMMEVKKRLKTNYTAIDNPTKSQFFLRDAGVFKPSQMLIDINESTGFTKKQLKEVDKDVSTLCNKLKSNFPKVYEDILFDYYSGKNATKQTSKINVNKATIITGEGSTGSIDELQQKGLSLLFKHLDSTKYYRVKSGLFGSKDTISLKKTKKKEKDKDSNLTRTRNKLTKFLASQRFTEKSKFNFIYDPEAYYYKYAGKIYNDENDDVIHILKFSPRKSRAKYNGKLYISETDYAVVKCNYALAEGETGKSLNLKLLLGIKFKENIDNGTLLFKKSTKDNTYDLQYALEENGTYFYLNRPIKFIEIIKKSKVEKDVLAFDLKMEGNTLSKTELLSISKSEISQNTLENFKEKEFNYIKLKQYDPKIWSNQISIEPLETMKKYKAD</sequence>
<proteinExistence type="predicted"/>
<evidence type="ECO:0000256" key="1">
    <source>
        <dbReference type="SAM" id="SignalP"/>
    </source>
</evidence>
<evidence type="ECO:0000313" key="3">
    <source>
        <dbReference type="Proteomes" id="UP000290283"/>
    </source>
</evidence>
<dbReference type="AlphaFoldDB" id="A0A4Q1K0F6"/>
<evidence type="ECO:0000313" key="2">
    <source>
        <dbReference type="EMBL" id="RXR17365.1"/>
    </source>
</evidence>
<name>A0A4Q1K0F6_9FLAO</name>
<feature type="signal peptide" evidence="1">
    <location>
        <begin position="1"/>
        <end position="19"/>
    </location>
</feature>
<dbReference type="RefSeq" id="WP_129436483.1">
    <property type="nucleotide sequence ID" value="NZ_SBKO01000005.1"/>
</dbReference>
<dbReference type="EMBL" id="SBKO01000005">
    <property type="protein sequence ID" value="RXR17365.1"/>
    <property type="molecule type" value="Genomic_DNA"/>
</dbReference>
<gene>
    <name evidence="2" type="ORF">EQG63_11300</name>
</gene>
<organism evidence="2 3">
    <name type="scientific">Flavobacterium amnicola</name>
    <dbReference type="NCBI Taxonomy" id="2506422"/>
    <lineage>
        <taxon>Bacteria</taxon>
        <taxon>Pseudomonadati</taxon>
        <taxon>Bacteroidota</taxon>
        <taxon>Flavobacteriia</taxon>
        <taxon>Flavobacteriales</taxon>
        <taxon>Flavobacteriaceae</taxon>
        <taxon>Flavobacterium</taxon>
    </lineage>
</organism>
<comment type="caution">
    <text evidence="2">The sequence shown here is derived from an EMBL/GenBank/DDBJ whole genome shotgun (WGS) entry which is preliminary data.</text>
</comment>
<keyword evidence="1" id="KW-0732">Signal</keyword>
<keyword evidence="3" id="KW-1185">Reference proteome</keyword>
<accession>A0A4Q1K0F6</accession>
<keyword evidence="2" id="KW-0645">Protease</keyword>
<reference evidence="3" key="1">
    <citation type="submission" date="2019-01" db="EMBL/GenBank/DDBJ databases">
        <title>Cytophagaceae bacterium strain CAR-16.</title>
        <authorList>
            <person name="Chen W.-M."/>
        </authorList>
    </citation>
    <scope>NUCLEOTIDE SEQUENCE [LARGE SCALE GENOMIC DNA]</scope>
    <source>
        <strain evidence="3">LLJ-11</strain>
    </source>
</reference>
<dbReference type="Proteomes" id="UP000290283">
    <property type="component" value="Unassembled WGS sequence"/>
</dbReference>
<dbReference type="Pfam" id="PF13715">
    <property type="entry name" value="CarbopepD_reg_2"/>
    <property type="match status" value="1"/>
</dbReference>
<feature type="chain" id="PRO_5020942435" evidence="1">
    <location>
        <begin position="20"/>
        <end position="501"/>
    </location>
</feature>